<organism evidence="1 2">
    <name type="scientific">Leucobacter aridicollis</name>
    <dbReference type="NCBI Taxonomy" id="283878"/>
    <lineage>
        <taxon>Bacteria</taxon>
        <taxon>Bacillati</taxon>
        <taxon>Actinomycetota</taxon>
        <taxon>Actinomycetes</taxon>
        <taxon>Micrococcales</taxon>
        <taxon>Microbacteriaceae</taxon>
        <taxon>Leucobacter</taxon>
    </lineage>
</organism>
<keyword evidence="1" id="KW-0413">Isomerase</keyword>
<dbReference type="GO" id="GO:0006006">
    <property type="term" value="P:glucose metabolic process"/>
    <property type="evidence" value="ECO:0007669"/>
    <property type="project" value="TreeGrafter"/>
</dbReference>
<dbReference type="GO" id="GO:0033499">
    <property type="term" value="P:galactose catabolic process via UDP-galactose, Leloir pathway"/>
    <property type="evidence" value="ECO:0007669"/>
    <property type="project" value="TreeGrafter"/>
</dbReference>
<comment type="caution">
    <text evidence="1">The sequence shown here is derived from an EMBL/GenBank/DDBJ whole genome shotgun (WGS) entry which is preliminary data.</text>
</comment>
<dbReference type="EMBL" id="JACCBD010000001">
    <property type="protein sequence ID" value="NYD28088.1"/>
    <property type="molecule type" value="Genomic_DNA"/>
</dbReference>
<accession>A0A852RB99</accession>
<dbReference type="InterPro" id="IPR011013">
    <property type="entry name" value="Gal_mutarotase_sf_dom"/>
</dbReference>
<protein>
    <submittedName>
        <fullName evidence="1">Aldose 1-epimerase</fullName>
        <ecNumber evidence="1">5.1.3.3</ecNumber>
    </submittedName>
</protein>
<dbReference type="RefSeq" id="WP_342354341.1">
    <property type="nucleotide sequence ID" value="NZ_BAAALZ010000001.1"/>
</dbReference>
<dbReference type="InterPro" id="IPR014718">
    <property type="entry name" value="GH-type_carb-bd"/>
</dbReference>
<gene>
    <name evidence="1" type="ORF">BJ960_002891</name>
</gene>
<dbReference type="InterPro" id="IPR037480">
    <property type="entry name" value="YihR-like"/>
</dbReference>
<dbReference type="Proteomes" id="UP000586095">
    <property type="component" value="Unassembled WGS sequence"/>
</dbReference>
<dbReference type="AlphaFoldDB" id="A0A852RB99"/>
<dbReference type="Pfam" id="PF01263">
    <property type="entry name" value="Aldose_epim"/>
    <property type="match status" value="1"/>
</dbReference>
<dbReference type="PANTHER" id="PTHR10091">
    <property type="entry name" value="ALDOSE-1-EPIMERASE"/>
    <property type="match status" value="1"/>
</dbReference>
<dbReference type="EC" id="5.1.3.3" evidence="1"/>
<sequence length="345" mass="37408">MSEELADVGAAMREDSSTMLAYGEAYSLRHGDVEAEIVSIGASLRRLRVRGRDLVVPFGPDETRPAYRGALLAPWPNRIVKGVYRYGDREYRVPINEPSRGHALHGLLAWHRFLPLEGAAVSALSRTLSDAELTLEAVIDPSDGYPWRVRVQSTFTLDEAGLTQRVTATNESDTEAPWGTGPHPYLRAPSGTLDSWTLELPAASVLEVSEPGLAPLSLVPVDAVDASRFDFRTPRQIGAAQIDHAFTDLVRDSEELAAVALTDQNGDGVEMTWGPGCPWVQIHTADLSVPECTRLGLAVEPMTCSPDAFNDHAYGFETGLVRLAPGGVHQVSWRIGARSSGNSNE</sequence>
<keyword evidence="2" id="KW-1185">Reference proteome</keyword>
<dbReference type="CDD" id="cd09022">
    <property type="entry name" value="Aldose_epim_Ec_YihR"/>
    <property type="match status" value="1"/>
</dbReference>
<proteinExistence type="predicted"/>
<dbReference type="GO" id="GO:0004034">
    <property type="term" value="F:aldose 1-epimerase activity"/>
    <property type="evidence" value="ECO:0007669"/>
    <property type="project" value="UniProtKB-EC"/>
</dbReference>
<reference evidence="1 2" key="1">
    <citation type="submission" date="2020-07" db="EMBL/GenBank/DDBJ databases">
        <title>Sequencing the genomes of 1000 actinobacteria strains.</title>
        <authorList>
            <person name="Klenk H.-P."/>
        </authorList>
    </citation>
    <scope>NUCLEOTIDE SEQUENCE [LARGE SCALE GENOMIC DNA]</scope>
    <source>
        <strain evidence="1 2">DSM 17380</strain>
    </source>
</reference>
<dbReference type="Gene3D" id="2.70.98.10">
    <property type="match status" value="1"/>
</dbReference>
<evidence type="ECO:0000313" key="1">
    <source>
        <dbReference type="EMBL" id="NYD28088.1"/>
    </source>
</evidence>
<name>A0A852RB99_9MICO</name>
<dbReference type="SUPFAM" id="SSF74650">
    <property type="entry name" value="Galactose mutarotase-like"/>
    <property type="match status" value="1"/>
</dbReference>
<dbReference type="InterPro" id="IPR008183">
    <property type="entry name" value="Aldose_1/G6P_1-epimerase"/>
</dbReference>
<evidence type="ECO:0000313" key="2">
    <source>
        <dbReference type="Proteomes" id="UP000586095"/>
    </source>
</evidence>
<dbReference type="PANTHER" id="PTHR10091:SF0">
    <property type="entry name" value="GALACTOSE MUTAROTASE"/>
    <property type="match status" value="1"/>
</dbReference>
<dbReference type="GO" id="GO:0030246">
    <property type="term" value="F:carbohydrate binding"/>
    <property type="evidence" value="ECO:0007669"/>
    <property type="project" value="InterPro"/>
</dbReference>